<dbReference type="PIRSF" id="PIRSF037420">
    <property type="entry name" value="PQQ_syn_pqqE"/>
    <property type="match status" value="1"/>
</dbReference>
<comment type="caution">
    <text evidence="8">The sequence shown here is derived from an EMBL/GenBank/DDBJ whole genome shotgun (WGS) entry which is preliminary data.</text>
</comment>
<sequence length="347" mass="38958">MIAPPFLVSYAVTKKCNLKCKHCYSDSAEERSPDELSITEAKRLIEDLANWGIKLLIFDGGEPLCREDFLDIAKHASRMGLKTVVGTNGTLLDTETVKKMLEAGIECVQISIDGSRPETHDEFRGEVGSFKKAMDGVKACREAGMPFQFGMVIRKNTLREIPEMLNLAVANGAIAAEFFDLVEVPRVKMRCPEQVLDRTERREVMEWLAEAQRDCPIIIRVPGCPMYTLVLKERNIAPKHFPSGLLKRIPYYDRGCAAGMPNGYVTVLPNGDVIPCMLLQVKLGNVRQKSIVEIWEESSVLEKLRDRRSLKGRCGECRFRDVCAGCRGRAYESTGDFMETDPGCWLV</sequence>
<dbReference type="PROSITE" id="PS51918">
    <property type="entry name" value="RADICAL_SAM"/>
    <property type="match status" value="1"/>
</dbReference>
<proteinExistence type="predicted"/>
<dbReference type="Proteomes" id="UP000244066">
    <property type="component" value="Unassembled WGS sequence"/>
</dbReference>
<dbReference type="Pfam" id="PF13186">
    <property type="entry name" value="SPASM"/>
    <property type="match status" value="1"/>
</dbReference>
<dbReference type="SFLD" id="SFLDG01387">
    <property type="entry name" value="BtrN-like_SPASM_domain_contain"/>
    <property type="match status" value="1"/>
</dbReference>
<evidence type="ECO:0000256" key="6">
    <source>
        <dbReference type="ARBA" id="ARBA00023014"/>
    </source>
</evidence>
<dbReference type="GO" id="GO:0003824">
    <property type="term" value="F:catalytic activity"/>
    <property type="evidence" value="ECO:0007669"/>
    <property type="project" value="InterPro"/>
</dbReference>
<name>A0A2R7Y5Z2_9ARCH</name>
<dbReference type="AlphaFoldDB" id="A0A2R7Y5Z2"/>
<keyword evidence="6" id="KW-0411">Iron-sulfur</keyword>
<evidence type="ECO:0000313" key="8">
    <source>
        <dbReference type="EMBL" id="PUA32940.1"/>
    </source>
</evidence>
<dbReference type="InterPro" id="IPR017200">
    <property type="entry name" value="PqqE-like"/>
</dbReference>
<dbReference type="CDD" id="cd21123">
    <property type="entry name" value="SPASM_MftC-like"/>
    <property type="match status" value="1"/>
</dbReference>
<gene>
    <name evidence="8" type="ORF">B9J98_03380</name>
</gene>
<dbReference type="InterPro" id="IPR013785">
    <property type="entry name" value="Aldolase_TIM"/>
</dbReference>
<evidence type="ECO:0000256" key="5">
    <source>
        <dbReference type="ARBA" id="ARBA00023004"/>
    </source>
</evidence>
<dbReference type="InterPro" id="IPR034391">
    <property type="entry name" value="AdoMet-like_SPASM_containing"/>
</dbReference>
<keyword evidence="2" id="KW-0004">4Fe-4S</keyword>
<evidence type="ECO:0000256" key="4">
    <source>
        <dbReference type="ARBA" id="ARBA00022723"/>
    </source>
</evidence>
<dbReference type="SFLD" id="SFLDG01067">
    <property type="entry name" value="SPASM/twitch_domain_containing"/>
    <property type="match status" value="1"/>
</dbReference>
<dbReference type="InterPro" id="IPR006638">
    <property type="entry name" value="Elp3/MiaA/NifB-like_rSAM"/>
</dbReference>
<keyword evidence="4" id="KW-0479">Metal-binding</keyword>
<keyword evidence="5" id="KW-0408">Iron</keyword>
<dbReference type="PANTHER" id="PTHR11228:SF7">
    <property type="entry name" value="PQQA PEPTIDE CYCLASE"/>
    <property type="match status" value="1"/>
</dbReference>
<comment type="cofactor">
    <cofactor evidence="1">
        <name>[4Fe-4S] cluster</name>
        <dbReference type="ChEBI" id="CHEBI:49883"/>
    </cofactor>
</comment>
<evidence type="ECO:0000256" key="2">
    <source>
        <dbReference type="ARBA" id="ARBA00022485"/>
    </source>
</evidence>
<feature type="domain" description="Radical SAM core" evidence="7">
    <location>
        <begin position="1"/>
        <end position="225"/>
    </location>
</feature>
<dbReference type="InterPro" id="IPR007197">
    <property type="entry name" value="rSAM"/>
</dbReference>
<evidence type="ECO:0000256" key="1">
    <source>
        <dbReference type="ARBA" id="ARBA00001966"/>
    </source>
</evidence>
<dbReference type="InterPro" id="IPR023885">
    <property type="entry name" value="4Fe4S-binding_SPASM_dom"/>
</dbReference>
<evidence type="ECO:0000259" key="7">
    <source>
        <dbReference type="PROSITE" id="PS51918"/>
    </source>
</evidence>
<dbReference type="CDD" id="cd01335">
    <property type="entry name" value="Radical_SAM"/>
    <property type="match status" value="1"/>
</dbReference>
<dbReference type="NCBIfam" id="TIGR04085">
    <property type="entry name" value="rSAM_more_4Fe4S"/>
    <property type="match status" value="1"/>
</dbReference>
<accession>A0A2R7Y5Z2</accession>
<dbReference type="SMART" id="SM00729">
    <property type="entry name" value="Elp3"/>
    <property type="match status" value="1"/>
</dbReference>
<dbReference type="SFLD" id="SFLDG01386">
    <property type="entry name" value="main_SPASM_domain-containing"/>
    <property type="match status" value="1"/>
</dbReference>
<reference evidence="8 9" key="1">
    <citation type="submission" date="2017-04" db="EMBL/GenBank/DDBJ databases">
        <title>Draft Aigarchaeota genome from a New Zealand hot spring.</title>
        <authorList>
            <person name="Reysenbach A.-L."/>
            <person name="Donaho J.A."/>
            <person name="Gerhart J."/>
            <person name="Kelley J.F."/>
            <person name="Kouba K."/>
            <person name="Podar M."/>
            <person name="Stott M."/>
        </authorList>
    </citation>
    <scope>NUCLEOTIDE SEQUENCE [LARGE SCALE GENOMIC DNA]</scope>
    <source>
        <strain evidence="8">NZ13_MG1</strain>
    </source>
</reference>
<dbReference type="Pfam" id="PF04055">
    <property type="entry name" value="Radical_SAM"/>
    <property type="match status" value="1"/>
</dbReference>
<keyword evidence="3" id="KW-0949">S-adenosyl-L-methionine</keyword>
<evidence type="ECO:0000313" key="9">
    <source>
        <dbReference type="Proteomes" id="UP000244066"/>
    </source>
</evidence>
<dbReference type="SFLD" id="SFLDS00029">
    <property type="entry name" value="Radical_SAM"/>
    <property type="match status" value="1"/>
</dbReference>
<evidence type="ECO:0000256" key="3">
    <source>
        <dbReference type="ARBA" id="ARBA00022691"/>
    </source>
</evidence>
<dbReference type="EMBL" id="NDWU01000006">
    <property type="protein sequence ID" value="PUA32940.1"/>
    <property type="molecule type" value="Genomic_DNA"/>
</dbReference>
<dbReference type="Gene3D" id="3.20.20.70">
    <property type="entry name" value="Aldolase class I"/>
    <property type="match status" value="1"/>
</dbReference>
<dbReference type="SUPFAM" id="SSF102114">
    <property type="entry name" value="Radical SAM enzymes"/>
    <property type="match status" value="1"/>
</dbReference>
<dbReference type="InterPro" id="IPR050377">
    <property type="entry name" value="Radical_SAM_PqqE_MftC-like"/>
</dbReference>
<organism evidence="8 9">
    <name type="scientific">Candidatus Terraquivivens tikiterensis</name>
    <dbReference type="NCBI Taxonomy" id="1980982"/>
    <lineage>
        <taxon>Archaea</taxon>
        <taxon>Nitrososphaerota</taxon>
        <taxon>Candidatus Wolframiiraptoraceae</taxon>
        <taxon>Candidatus Terraquivivens</taxon>
    </lineage>
</organism>
<dbReference type="GO" id="GO:0046872">
    <property type="term" value="F:metal ion binding"/>
    <property type="evidence" value="ECO:0007669"/>
    <property type="project" value="UniProtKB-KW"/>
</dbReference>
<dbReference type="GO" id="GO:0051539">
    <property type="term" value="F:4 iron, 4 sulfur cluster binding"/>
    <property type="evidence" value="ECO:0007669"/>
    <property type="project" value="UniProtKB-KW"/>
</dbReference>
<dbReference type="InterPro" id="IPR058240">
    <property type="entry name" value="rSAM_sf"/>
</dbReference>
<protein>
    <recommendedName>
        <fullName evidence="7">Radical SAM core domain-containing protein</fullName>
    </recommendedName>
</protein>
<dbReference type="PANTHER" id="PTHR11228">
    <property type="entry name" value="RADICAL SAM DOMAIN PROTEIN"/>
    <property type="match status" value="1"/>
</dbReference>